<organism evidence="2 3">
    <name type="scientific">Entamoeba histolytica KU27</name>
    <dbReference type="NCBI Taxonomy" id="885311"/>
    <lineage>
        <taxon>Eukaryota</taxon>
        <taxon>Amoebozoa</taxon>
        <taxon>Evosea</taxon>
        <taxon>Archamoebae</taxon>
        <taxon>Mastigamoebida</taxon>
        <taxon>Entamoebidae</taxon>
        <taxon>Entamoeba</taxon>
    </lineage>
</organism>
<protein>
    <submittedName>
        <fullName evidence="2">AIG1 family protein</fullName>
    </submittedName>
</protein>
<proteinExistence type="predicted"/>
<name>M2RJ80_ENTHI</name>
<feature type="region of interest" description="Disordered" evidence="1">
    <location>
        <begin position="95"/>
        <end position="114"/>
    </location>
</feature>
<evidence type="ECO:0000313" key="3">
    <source>
        <dbReference type="Proteomes" id="UP000011755"/>
    </source>
</evidence>
<gene>
    <name evidence="2" type="ORF">EHI5A_216460</name>
</gene>
<feature type="compositionally biased region" description="Basic and acidic residues" evidence="1">
    <location>
        <begin position="96"/>
        <end position="114"/>
    </location>
</feature>
<dbReference type="AlphaFoldDB" id="M2RJ80"/>
<dbReference type="EMBL" id="KB445014">
    <property type="protein sequence ID" value="EMD44540.1"/>
    <property type="molecule type" value="Genomic_DNA"/>
</dbReference>
<reference evidence="2 3" key="1">
    <citation type="submission" date="2013-02" db="EMBL/GenBank/DDBJ databases">
        <authorList>
            <person name="Hannick L."/>
            <person name="Zafar N."/>
            <person name="Lorenzi H."/>
            <person name="Ali I.A."/>
            <person name="Petri W.P."/>
            <person name="Caler E."/>
        </authorList>
    </citation>
    <scope>NUCLEOTIDE SEQUENCE [LARGE SCALE GENOMIC DNA]</scope>
    <source>
        <strain evidence="2 3">KU27</strain>
    </source>
</reference>
<dbReference type="Gene3D" id="3.40.50.300">
    <property type="entry name" value="P-loop containing nucleotide triphosphate hydrolases"/>
    <property type="match status" value="1"/>
</dbReference>
<sequence length="114" mass="13764">EGLQGIILTMNYNVDKFTSNLQQVIETICDVFKIKDIWKRVCIVWTKCFNHFSKDEIKKKKINKEKFKEKLTEFINQINKTNEYLDIPMYFVDSQPDERHDNSRSENEIERLIE</sequence>
<evidence type="ECO:0000256" key="1">
    <source>
        <dbReference type="SAM" id="MobiDB-lite"/>
    </source>
</evidence>
<dbReference type="InterPro" id="IPR027417">
    <property type="entry name" value="P-loop_NTPase"/>
</dbReference>
<accession>M2RJ80</accession>
<feature type="non-terminal residue" evidence="2">
    <location>
        <position position="1"/>
    </location>
</feature>
<feature type="non-terminal residue" evidence="2">
    <location>
        <position position="114"/>
    </location>
</feature>
<dbReference type="Proteomes" id="UP000011755">
    <property type="component" value="Unassembled WGS sequence"/>
</dbReference>
<dbReference type="VEuPathDB" id="AmoebaDB:EHI5A_216460"/>
<evidence type="ECO:0000313" key="2">
    <source>
        <dbReference type="EMBL" id="EMD44540.1"/>
    </source>
</evidence>